<protein>
    <submittedName>
        <fullName evidence="2">Uncharacterized protein</fullName>
    </submittedName>
</protein>
<evidence type="ECO:0000313" key="3">
    <source>
        <dbReference type="Proteomes" id="UP001162131"/>
    </source>
</evidence>
<feature type="region of interest" description="Disordered" evidence="1">
    <location>
        <begin position="20"/>
        <end position="47"/>
    </location>
</feature>
<keyword evidence="3" id="KW-1185">Reference proteome</keyword>
<dbReference type="AlphaFoldDB" id="A0AAU9JYQ4"/>
<dbReference type="EMBL" id="CAJZBQ010000041">
    <property type="protein sequence ID" value="CAG9326853.1"/>
    <property type="molecule type" value="Genomic_DNA"/>
</dbReference>
<name>A0AAU9JYQ4_9CILI</name>
<reference evidence="2" key="1">
    <citation type="submission" date="2021-09" db="EMBL/GenBank/DDBJ databases">
        <authorList>
            <consortium name="AG Swart"/>
            <person name="Singh M."/>
            <person name="Singh A."/>
            <person name="Seah K."/>
            <person name="Emmerich C."/>
        </authorList>
    </citation>
    <scope>NUCLEOTIDE SEQUENCE</scope>
    <source>
        <strain evidence="2">ATCC30299</strain>
    </source>
</reference>
<evidence type="ECO:0000313" key="2">
    <source>
        <dbReference type="EMBL" id="CAG9326853.1"/>
    </source>
</evidence>
<organism evidence="2 3">
    <name type="scientific">Blepharisma stoltei</name>
    <dbReference type="NCBI Taxonomy" id="1481888"/>
    <lineage>
        <taxon>Eukaryota</taxon>
        <taxon>Sar</taxon>
        <taxon>Alveolata</taxon>
        <taxon>Ciliophora</taxon>
        <taxon>Postciliodesmatophora</taxon>
        <taxon>Heterotrichea</taxon>
        <taxon>Heterotrichida</taxon>
        <taxon>Blepharismidae</taxon>
        <taxon>Blepharisma</taxon>
    </lineage>
</organism>
<accession>A0AAU9JYQ4</accession>
<dbReference type="Proteomes" id="UP001162131">
    <property type="component" value="Unassembled WGS sequence"/>
</dbReference>
<sequence length="183" mass="21059">MYTMNGEGNLNLGRALSQGALGTRQSSRPAVNIEKAGEPRLPNIKNSSTAPAYEMRKLDLIDPDFHLRRNVATASRFDKNTEAYEIWKSNNAGHLNFEKRKPFSRDMYSSKLPVSSDFRPLVKNPEVPGVERNPKYYLSLNNNPAAFYKHYGEFTSFNDVYIRNTKVIPFLQKPVDHKYTRKR</sequence>
<comment type="caution">
    <text evidence="2">The sequence shown here is derived from an EMBL/GenBank/DDBJ whole genome shotgun (WGS) entry which is preliminary data.</text>
</comment>
<proteinExistence type="predicted"/>
<gene>
    <name evidence="2" type="ORF">BSTOLATCC_MIC42115</name>
</gene>
<evidence type="ECO:0000256" key="1">
    <source>
        <dbReference type="SAM" id="MobiDB-lite"/>
    </source>
</evidence>